<organism evidence="1 2">
    <name type="scientific">Dysosmobacter segnis</name>
    <dbReference type="NCBI Taxonomy" id="2763042"/>
    <lineage>
        <taxon>Bacteria</taxon>
        <taxon>Bacillati</taxon>
        <taxon>Bacillota</taxon>
        <taxon>Clostridia</taxon>
        <taxon>Eubacteriales</taxon>
        <taxon>Oscillospiraceae</taxon>
        <taxon>Dysosmobacter</taxon>
    </lineage>
</organism>
<protein>
    <submittedName>
        <fullName evidence="1">Uncharacterized protein</fullName>
    </submittedName>
</protein>
<dbReference type="EMBL" id="JACOQI010000015">
    <property type="protein sequence ID" value="MBC5771285.1"/>
    <property type="molecule type" value="Genomic_DNA"/>
</dbReference>
<dbReference type="Proteomes" id="UP000620327">
    <property type="component" value="Unassembled WGS sequence"/>
</dbReference>
<reference evidence="1" key="1">
    <citation type="submission" date="2020-08" db="EMBL/GenBank/DDBJ databases">
        <title>Genome public.</title>
        <authorList>
            <person name="Liu C."/>
            <person name="Sun Q."/>
        </authorList>
    </citation>
    <scope>NUCLEOTIDE SEQUENCE</scope>
    <source>
        <strain evidence="1">BX15</strain>
    </source>
</reference>
<dbReference type="AlphaFoldDB" id="A0A923MIH5"/>
<keyword evidence="2" id="KW-1185">Reference proteome</keyword>
<accession>A0A923MIH5</accession>
<evidence type="ECO:0000313" key="2">
    <source>
        <dbReference type="Proteomes" id="UP000620327"/>
    </source>
</evidence>
<comment type="caution">
    <text evidence="1">The sequence shown here is derived from an EMBL/GenBank/DDBJ whole genome shotgun (WGS) entry which is preliminary data.</text>
</comment>
<evidence type="ECO:0000313" key="1">
    <source>
        <dbReference type="EMBL" id="MBC5771285.1"/>
    </source>
</evidence>
<name>A0A923MIH5_9FIRM</name>
<gene>
    <name evidence="1" type="ORF">H8Z83_13355</name>
</gene>
<dbReference type="RefSeq" id="WP_147560840.1">
    <property type="nucleotide sequence ID" value="NZ_JACOQI010000015.1"/>
</dbReference>
<proteinExistence type="predicted"/>
<sequence>MSTYYDFMVEAKYEGKWYNIDFHTKDIDGKLRHQYLATISRSFIGLLEDQVNGAWAIGFDDLAESTQQLLLASTFEGREDSLRLERFYVAGNLDDFERLLNGPYQMEYYVTRNQIAAYEEHKIDEIYEYLTAHELLELPQATRNEYVLYRWNDTFANTENIRAMVERLKYQVECFNDALPYRAGQSYGDRAASQIRVIYRIT</sequence>